<dbReference type="InterPro" id="IPR003661">
    <property type="entry name" value="HisK_dim/P_dom"/>
</dbReference>
<comment type="catalytic activity">
    <reaction evidence="1">
        <text>ATP + protein L-histidine = ADP + protein N-phospho-L-histidine.</text>
        <dbReference type="EC" id="2.7.13.3"/>
    </reaction>
</comment>
<evidence type="ECO:0000256" key="4">
    <source>
        <dbReference type="ARBA" id="ARBA00023015"/>
    </source>
</evidence>
<dbReference type="InterPro" id="IPR036097">
    <property type="entry name" value="HisK_dim/P_sf"/>
</dbReference>
<accession>A0A1C7H2D7</accession>
<dbReference type="Pfam" id="PF07495">
    <property type="entry name" value="Y_Y_Y"/>
    <property type="match status" value="1"/>
</dbReference>
<dbReference type="Gene3D" id="1.10.287.130">
    <property type="match status" value="1"/>
</dbReference>
<feature type="modified residue" description="4-aspartylphosphate" evidence="6">
    <location>
        <position position="1112"/>
    </location>
</feature>
<evidence type="ECO:0000259" key="10">
    <source>
        <dbReference type="PROSITE" id="PS50110"/>
    </source>
</evidence>
<dbReference type="OrthoDB" id="717811at2"/>
<evidence type="ECO:0000256" key="5">
    <source>
        <dbReference type="ARBA" id="ARBA00023163"/>
    </source>
</evidence>
<dbReference type="InterPro" id="IPR013783">
    <property type="entry name" value="Ig-like_fold"/>
</dbReference>
<feature type="domain" description="HTH araC/xylS-type" evidence="8">
    <location>
        <begin position="1212"/>
        <end position="1314"/>
    </location>
</feature>
<keyword evidence="7" id="KW-0812">Transmembrane</keyword>
<dbReference type="PANTHER" id="PTHR43547:SF2">
    <property type="entry name" value="HYBRID SIGNAL TRANSDUCTION HISTIDINE KINASE C"/>
    <property type="match status" value="1"/>
</dbReference>
<dbReference type="Pfam" id="PF02518">
    <property type="entry name" value="HATPase_c"/>
    <property type="match status" value="1"/>
</dbReference>
<dbReference type="SUPFAM" id="SSF63829">
    <property type="entry name" value="Calcium-dependent phosphotriesterase"/>
    <property type="match status" value="2"/>
</dbReference>
<dbReference type="InterPro" id="IPR001789">
    <property type="entry name" value="Sig_transdc_resp-reg_receiver"/>
</dbReference>
<dbReference type="Gene3D" id="3.40.50.2300">
    <property type="match status" value="1"/>
</dbReference>
<keyword evidence="11" id="KW-0808">Transferase</keyword>
<dbReference type="PRINTS" id="PR00344">
    <property type="entry name" value="BCTRLSENSOR"/>
</dbReference>
<gene>
    <name evidence="11" type="ORF">A4V03_15005</name>
</gene>
<dbReference type="InterPro" id="IPR011006">
    <property type="entry name" value="CheY-like_superfamily"/>
</dbReference>
<dbReference type="InterPro" id="IPR011123">
    <property type="entry name" value="Y_Y_Y"/>
</dbReference>
<sequence>MKSIFIFFFYIILFAGPLSASVTFPFKKYQVSDGLSHNTVWSILQDSYGFIWTGTSNGLNCYDGYTNRVYRHVEGVSRSLGNNFVSSLMEDNQDIWIGTNNGVYIYHRSTDDFSFFDKKTRYDVFVSCEVTEIWKADNGLIWITTLGQGIFVYNPQTGVLRQNILQNSFARDICQGVDGRIYISSINKGIFVFDRMGYFLSTLSTLTDEAEEKKKVNGLLSTSEGIWFSTENTLECYSEKEKMVNSYPLPSSISILCMIEYDSEQLLIGTNSGLFLFGRQNKEWKKVETTGEYAMSNPVVNAMMLDAEGTLWLATNGGVNYMPRQLRRFEHHIIPMGQKIAQGVNTFCEKENGEVYIGTQHGLWLYQPRTQSLTECVLSPHTERKYNISALHLDGERLWIGTHENGLFRYDLKTGVSKNYTHSDRMIKTLSSNNVMSIGKDHKGNIYIGTSMGLCTYNEEQDNFFVNIYVGAMTPVTDIYEDSNRNLWIATSNLGAFCYYPNGQWKHYGQRSNSSIIPDNTITTLFEDSKGVMWLGTNGNGLCYFSPEQKRFVNNCPENTQLQNVTIYSIEEDRNGNFWISTDKGLYKIDRKTNDARLFTINDGLLSNQFIAGASLLTSDGRLYFGGSNGFNAFVPEQIIKNTYVPQVYVTDIHFPYSNDENTSREAANTHEELLYLKKEIRLPYQKNSFTLDFAALSYGESQRNQYNYMLKGIDPTWIRNTTTNSVSYNHLPPGEYTFMLNGSNNDGEWNRETTMLKIIITPPWWQSAWAYIAYSLLLTSIIIYVGYRWNLYVKRKYKRRMEEFNLAQEKETYKLKVNFFVNLVHEIRTPLSLICLPLEKLRENKREDEYVSMIDKNVNYLLNITNQLLDFQKIESNGVLLNPKPCHLNLQLVSIYEQFHNIAALKDIELSIVLPTEDIYTSIDIDKIRTVIVNLLGNAIKYAQSHIELKLETTEDTITIQVNDDGCGVPKDQQEKIFQLFYQVPDAPSNKGTGIGLAFSKILAEAHKGTLSLRDIPSGGSSFILSLPKVNMTDTVNENSAHKEDICEMETNKEVNTEKEKTTLLLVEDNPDLLSITRNSLQQWYHVRCAENGRKALELLTEENIDIIISDVMMPEMDGIELCHQIKSNIEYSHIPVILLTAKTTLSAKIEGLENGADVYMEKPFSIKQLHKQVENLMALRLAFHQLLSDFPKTNDSMSEPEKYAFSSKDMDFIKILDEILAEQVDDIDYSVNNLAEKINMSRSNFHRKVKAVTGMTPNTYVLNYRLNMAAQYLSEGMRINEVYLQLGFTSSSYFAKCFKQKFGVLPKDYTKNKKSMIS</sequence>
<dbReference type="KEGG" id="bcae:A4V03_15005"/>
<keyword evidence="7" id="KW-1133">Transmembrane helix</keyword>
<keyword evidence="4" id="KW-0805">Transcription regulation</keyword>
<dbReference type="InterPro" id="IPR011110">
    <property type="entry name" value="Reg_prop"/>
</dbReference>
<dbReference type="SMART" id="SM00342">
    <property type="entry name" value="HTH_ARAC"/>
    <property type="match status" value="1"/>
</dbReference>
<dbReference type="Pfam" id="PF07494">
    <property type="entry name" value="Reg_prop"/>
    <property type="match status" value="6"/>
</dbReference>
<dbReference type="SUPFAM" id="SSF47384">
    <property type="entry name" value="Homodimeric domain of signal transducing histidine kinase"/>
    <property type="match status" value="1"/>
</dbReference>
<dbReference type="GeneID" id="82188449"/>
<keyword evidence="7" id="KW-0472">Membrane</keyword>
<dbReference type="EMBL" id="CP015401">
    <property type="protein sequence ID" value="ANU58709.1"/>
    <property type="molecule type" value="Genomic_DNA"/>
</dbReference>
<evidence type="ECO:0000313" key="11">
    <source>
        <dbReference type="EMBL" id="ANU58709.1"/>
    </source>
</evidence>
<dbReference type="InterPro" id="IPR005467">
    <property type="entry name" value="His_kinase_dom"/>
</dbReference>
<dbReference type="SMART" id="SM00388">
    <property type="entry name" value="HisKA"/>
    <property type="match status" value="1"/>
</dbReference>
<dbReference type="FunFam" id="2.60.40.10:FF:000791">
    <property type="entry name" value="Two-component system sensor histidine kinase/response regulator"/>
    <property type="match status" value="1"/>
</dbReference>
<dbReference type="SUPFAM" id="SSF55874">
    <property type="entry name" value="ATPase domain of HSP90 chaperone/DNA topoisomerase II/histidine kinase"/>
    <property type="match status" value="1"/>
</dbReference>
<dbReference type="CDD" id="cd00082">
    <property type="entry name" value="HisKA"/>
    <property type="match status" value="1"/>
</dbReference>
<dbReference type="Gene3D" id="1.10.10.60">
    <property type="entry name" value="Homeodomain-like"/>
    <property type="match status" value="2"/>
</dbReference>
<dbReference type="PROSITE" id="PS01124">
    <property type="entry name" value="HTH_ARAC_FAMILY_2"/>
    <property type="match status" value="1"/>
</dbReference>
<dbReference type="Pfam" id="PF00072">
    <property type="entry name" value="Response_reg"/>
    <property type="match status" value="1"/>
</dbReference>
<evidence type="ECO:0000313" key="12">
    <source>
        <dbReference type="Proteomes" id="UP000092631"/>
    </source>
</evidence>
<dbReference type="EC" id="2.7.13.3" evidence="2"/>
<dbReference type="Gene3D" id="2.60.40.10">
    <property type="entry name" value="Immunoglobulins"/>
    <property type="match status" value="1"/>
</dbReference>
<dbReference type="Pfam" id="PF00512">
    <property type="entry name" value="HisKA"/>
    <property type="match status" value="1"/>
</dbReference>
<dbReference type="InterPro" id="IPR015943">
    <property type="entry name" value="WD40/YVTN_repeat-like_dom_sf"/>
</dbReference>
<dbReference type="Pfam" id="PF12833">
    <property type="entry name" value="HTH_18"/>
    <property type="match status" value="1"/>
</dbReference>
<dbReference type="InterPro" id="IPR018060">
    <property type="entry name" value="HTH_AraC"/>
</dbReference>
<evidence type="ECO:0000259" key="9">
    <source>
        <dbReference type="PROSITE" id="PS50109"/>
    </source>
</evidence>
<dbReference type="FunFam" id="1.10.287.130:FF:000045">
    <property type="entry name" value="Two-component system sensor histidine kinase/response regulator"/>
    <property type="match status" value="1"/>
</dbReference>
<dbReference type="PANTHER" id="PTHR43547">
    <property type="entry name" value="TWO-COMPONENT HISTIDINE KINASE"/>
    <property type="match status" value="1"/>
</dbReference>
<dbReference type="GO" id="GO:0000155">
    <property type="term" value="F:phosphorelay sensor kinase activity"/>
    <property type="evidence" value="ECO:0007669"/>
    <property type="project" value="InterPro"/>
</dbReference>
<organism evidence="11 12">
    <name type="scientific">Bacteroides caecimuris</name>
    <dbReference type="NCBI Taxonomy" id="1796613"/>
    <lineage>
        <taxon>Bacteria</taxon>
        <taxon>Pseudomonadati</taxon>
        <taxon>Bacteroidota</taxon>
        <taxon>Bacteroidia</taxon>
        <taxon>Bacteroidales</taxon>
        <taxon>Bacteroidaceae</taxon>
        <taxon>Bacteroides</taxon>
    </lineage>
</organism>
<dbReference type="SMART" id="SM00448">
    <property type="entry name" value="REC"/>
    <property type="match status" value="1"/>
</dbReference>
<name>A0A1C7H2D7_9BACE</name>
<dbReference type="Proteomes" id="UP000092631">
    <property type="component" value="Chromosome"/>
</dbReference>
<evidence type="ECO:0000256" key="1">
    <source>
        <dbReference type="ARBA" id="ARBA00000085"/>
    </source>
</evidence>
<dbReference type="InterPro" id="IPR036890">
    <property type="entry name" value="HATPase_C_sf"/>
</dbReference>
<keyword evidence="3 6" id="KW-0597">Phosphoprotein</keyword>
<dbReference type="InterPro" id="IPR004358">
    <property type="entry name" value="Sig_transdc_His_kin-like_C"/>
</dbReference>
<evidence type="ECO:0000256" key="2">
    <source>
        <dbReference type="ARBA" id="ARBA00012438"/>
    </source>
</evidence>
<feature type="transmembrane region" description="Helical" evidence="7">
    <location>
        <begin position="769"/>
        <end position="792"/>
    </location>
</feature>
<protein>
    <recommendedName>
        <fullName evidence="2">histidine kinase</fullName>
        <ecNumber evidence="2">2.7.13.3</ecNumber>
    </recommendedName>
</protein>
<evidence type="ECO:0000256" key="6">
    <source>
        <dbReference type="PROSITE-ProRule" id="PRU00169"/>
    </source>
</evidence>
<dbReference type="InterPro" id="IPR009057">
    <property type="entry name" value="Homeodomain-like_sf"/>
</dbReference>
<evidence type="ECO:0000256" key="3">
    <source>
        <dbReference type="ARBA" id="ARBA00022553"/>
    </source>
</evidence>
<dbReference type="SMART" id="SM00387">
    <property type="entry name" value="HATPase_c"/>
    <property type="match status" value="1"/>
</dbReference>
<dbReference type="PROSITE" id="PS50110">
    <property type="entry name" value="RESPONSE_REGULATORY"/>
    <property type="match status" value="1"/>
</dbReference>
<dbReference type="SUPFAM" id="SSF101898">
    <property type="entry name" value="NHL repeat"/>
    <property type="match status" value="1"/>
</dbReference>
<dbReference type="Gene3D" id="3.30.565.10">
    <property type="entry name" value="Histidine kinase-like ATPase, C-terminal domain"/>
    <property type="match status" value="1"/>
</dbReference>
<reference evidence="12" key="1">
    <citation type="submission" date="2016-04" db="EMBL/GenBank/DDBJ databases">
        <title>Complete Genome Sequences of Twelve Strains of a Stable Defined Moderately Diverse Mouse Microbiota 2 (sDMDMm2).</title>
        <authorList>
            <person name="Uchimura Y."/>
            <person name="Wyss M."/>
            <person name="Brugiroux S."/>
            <person name="Limenitakis J.P."/>
            <person name="Stecher B."/>
            <person name="McCoy K.D."/>
            <person name="Macpherson A.J."/>
        </authorList>
    </citation>
    <scope>NUCLEOTIDE SEQUENCE [LARGE SCALE GENOMIC DNA]</scope>
    <source>
        <strain evidence="12">I48</strain>
    </source>
</reference>
<dbReference type="SUPFAM" id="SSF46689">
    <property type="entry name" value="Homeodomain-like"/>
    <property type="match status" value="1"/>
</dbReference>
<keyword evidence="12" id="KW-1185">Reference proteome</keyword>
<evidence type="ECO:0000256" key="7">
    <source>
        <dbReference type="SAM" id="Phobius"/>
    </source>
</evidence>
<dbReference type="InterPro" id="IPR003594">
    <property type="entry name" value="HATPase_dom"/>
</dbReference>
<dbReference type="Gene3D" id="2.130.10.10">
    <property type="entry name" value="YVTN repeat-like/Quinoprotein amine dehydrogenase"/>
    <property type="match status" value="2"/>
</dbReference>
<dbReference type="PROSITE" id="PS50109">
    <property type="entry name" value="HIS_KIN"/>
    <property type="match status" value="1"/>
</dbReference>
<keyword evidence="5" id="KW-0804">Transcription</keyword>
<dbReference type="RefSeq" id="WP_065539534.1">
    <property type="nucleotide sequence ID" value="NZ_CAPDLJ010000021.1"/>
</dbReference>
<proteinExistence type="predicted"/>
<keyword evidence="11" id="KW-0418">Kinase</keyword>
<evidence type="ECO:0000259" key="8">
    <source>
        <dbReference type="PROSITE" id="PS01124"/>
    </source>
</evidence>
<dbReference type="SUPFAM" id="SSF52172">
    <property type="entry name" value="CheY-like"/>
    <property type="match status" value="1"/>
</dbReference>
<dbReference type="GO" id="GO:0003700">
    <property type="term" value="F:DNA-binding transcription factor activity"/>
    <property type="evidence" value="ECO:0007669"/>
    <property type="project" value="InterPro"/>
</dbReference>
<feature type="domain" description="Histidine kinase" evidence="9">
    <location>
        <begin position="823"/>
        <end position="1032"/>
    </location>
</feature>
<dbReference type="GO" id="GO:0043565">
    <property type="term" value="F:sequence-specific DNA binding"/>
    <property type="evidence" value="ECO:0007669"/>
    <property type="project" value="InterPro"/>
</dbReference>
<dbReference type="CDD" id="cd17574">
    <property type="entry name" value="REC_OmpR"/>
    <property type="match status" value="1"/>
</dbReference>
<feature type="domain" description="Response regulatory" evidence="10">
    <location>
        <begin position="1064"/>
        <end position="1179"/>
    </location>
</feature>